<evidence type="ECO:0000313" key="8">
    <source>
        <dbReference type="EMBL" id="ROT47055.1"/>
    </source>
</evidence>
<evidence type="ECO:0000313" key="9">
    <source>
        <dbReference type="Proteomes" id="UP000270927"/>
    </source>
</evidence>
<dbReference type="EMBL" id="RARA01000026">
    <property type="protein sequence ID" value="ROT47055.1"/>
    <property type="molecule type" value="Genomic_DNA"/>
</dbReference>
<dbReference type="Pfam" id="PF14450">
    <property type="entry name" value="FtsA"/>
    <property type="match status" value="1"/>
</dbReference>
<dbReference type="Pfam" id="PF02491">
    <property type="entry name" value="SHS2_FTSA"/>
    <property type="match status" value="1"/>
</dbReference>
<dbReference type="SMART" id="SM00842">
    <property type="entry name" value="FtsA"/>
    <property type="match status" value="1"/>
</dbReference>
<evidence type="ECO:0000256" key="4">
    <source>
        <dbReference type="ARBA" id="ARBA00023306"/>
    </source>
</evidence>
<keyword evidence="4 5" id="KW-0131">Cell cycle</keyword>
<evidence type="ECO:0000256" key="2">
    <source>
        <dbReference type="ARBA" id="ARBA00022618"/>
    </source>
</evidence>
<dbReference type="HAMAP" id="MF_02033">
    <property type="entry name" value="FtsA"/>
    <property type="match status" value="1"/>
</dbReference>
<dbReference type="Gene3D" id="3.30.420.40">
    <property type="match status" value="2"/>
</dbReference>
<evidence type="ECO:0000256" key="1">
    <source>
        <dbReference type="ARBA" id="ARBA00022475"/>
    </source>
</evidence>
<keyword evidence="3 5" id="KW-0472">Membrane</keyword>
<organism evidence="8 9">
    <name type="scientific">Candidatus Cardinium hertigii</name>
    <dbReference type="NCBI Taxonomy" id="247481"/>
    <lineage>
        <taxon>Bacteria</taxon>
        <taxon>Pseudomonadati</taxon>
        <taxon>Bacteroidota</taxon>
        <taxon>Cytophagia</taxon>
        <taxon>Cytophagales</taxon>
        <taxon>Amoebophilaceae</taxon>
        <taxon>Candidatus Cardinium</taxon>
    </lineage>
</organism>
<evidence type="ECO:0000256" key="6">
    <source>
        <dbReference type="PIRNR" id="PIRNR003101"/>
    </source>
</evidence>
<dbReference type="Proteomes" id="UP000270927">
    <property type="component" value="Unassembled WGS sequence"/>
</dbReference>
<gene>
    <name evidence="5 8" type="primary">ftsA</name>
    <name evidence="8" type="ORF">EDM02_04145</name>
</gene>
<protein>
    <recommendedName>
        <fullName evidence="5 6">Cell division protein FtsA</fullName>
    </recommendedName>
</protein>
<accession>A0A3N2QB76</accession>
<comment type="subcellular location">
    <subcellularLocation>
        <location evidence="5">Cell membrane</location>
        <topology evidence="5">Peripheral membrane protein</topology>
        <orientation evidence="5">Cytoplasmic side</orientation>
    </subcellularLocation>
    <text evidence="5">Localizes to the Z ring in an FtsZ-dependent manner. Targeted to the membrane through a conserved C-terminal amphipathic helix.</text>
</comment>
<name>A0A3N2QB76_9BACT</name>
<dbReference type="RefSeq" id="WP_123663272.1">
    <property type="nucleotide sequence ID" value="NZ_RARA01000026.1"/>
</dbReference>
<comment type="caution">
    <text evidence="8">The sequence shown here is derived from an EMBL/GenBank/DDBJ whole genome shotgun (WGS) entry which is preliminary data.</text>
</comment>
<dbReference type="InterPro" id="IPR020823">
    <property type="entry name" value="Cell_div_FtsA"/>
</dbReference>
<evidence type="ECO:0000256" key="5">
    <source>
        <dbReference type="HAMAP-Rule" id="MF_02033"/>
    </source>
</evidence>
<dbReference type="Gene3D" id="3.30.1490.110">
    <property type="match status" value="1"/>
</dbReference>
<dbReference type="InterPro" id="IPR003494">
    <property type="entry name" value="SHS2_FtsA"/>
</dbReference>
<dbReference type="AlphaFoldDB" id="A0A3N2QB76"/>
<sequence>MSNIIASLDIGTSKICVVIGTQSPYHDQKLEVLGMGKVAADGIVRGMIVNIDKAAVAIKQALQAAEEDSGININIINVNIAGKHVVGACHHGSITRDSIEQEITVEDIQKLTHDMYRIVTPLGTEIIHTMPQEYTIDYEIVTQDPVGMSGVKLEANFHIITAKTHAIQNIHKCIKKAGVEAEIVMSSILAAGLAILSDEEKEAGVCLVDFGASIINLMVFFDSIIRYTATIPLGGHSITSDIQQNCMIMERQAELLKVKFGSVESKAFTTQAAVTIPGLRNRPPKEVFTTNLAKIVKARVEEIVEFIYEEILRSGFYEKLVAGIVITGGSANLPGIQSMLQQITGLDTRLGFPDEYLEEGGRKELRDPIYATAIGLALAGFKTLDYREAYYKATKSVHLDFSKKNSKKATKSSFSFTRMITKTKAFLVDDYDDR</sequence>
<dbReference type="NCBIfam" id="TIGR01174">
    <property type="entry name" value="ftsA"/>
    <property type="match status" value="1"/>
</dbReference>
<keyword evidence="2 5" id="KW-0132">Cell division</keyword>
<comment type="subunit">
    <text evidence="5">Self-interacts. Interacts with FtsZ.</text>
</comment>
<dbReference type="GO" id="GO:0009898">
    <property type="term" value="C:cytoplasmic side of plasma membrane"/>
    <property type="evidence" value="ECO:0007669"/>
    <property type="project" value="UniProtKB-UniRule"/>
</dbReference>
<dbReference type="PIRSF" id="PIRSF003101">
    <property type="entry name" value="FtsA"/>
    <property type="match status" value="1"/>
</dbReference>
<dbReference type="PANTHER" id="PTHR32432">
    <property type="entry name" value="CELL DIVISION PROTEIN FTSA-RELATED"/>
    <property type="match status" value="1"/>
</dbReference>
<keyword evidence="1 5" id="KW-1003">Cell membrane</keyword>
<dbReference type="GO" id="GO:0043093">
    <property type="term" value="P:FtsZ-dependent cytokinesis"/>
    <property type="evidence" value="ECO:0007669"/>
    <property type="project" value="UniProtKB-UniRule"/>
</dbReference>
<reference evidence="8 9" key="1">
    <citation type="submission" date="2018-09" db="EMBL/GenBank/DDBJ databases">
        <title>Comparative Genomics of Wolbachia-Cardinium Dual Endosymbiosis in a Plant-Parasitic Nematode.</title>
        <authorList>
            <person name="Brown A.M.V."/>
            <person name="Wasala S.K."/>
            <person name="Howe D.K."/>
            <person name="Peetz A.B."/>
            <person name="Zasada I.A."/>
            <person name="Denver D.R."/>
        </authorList>
    </citation>
    <scope>NUCLEOTIDE SEQUENCE [LARGE SCALE GENOMIC DNA]</scope>
    <source>
        <strain evidence="8 9">Pp_1</strain>
    </source>
</reference>
<dbReference type="CDD" id="cd24048">
    <property type="entry name" value="ASKHA_NBD_FtsA"/>
    <property type="match status" value="1"/>
</dbReference>
<proteinExistence type="inferred from homology"/>
<dbReference type="OrthoDB" id="9768127at2"/>
<dbReference type="InterPro" id="IPR050696">
    <property type="entry name" value="FtsA/MreB"/>
</dbReference>
<dbReference type="SUPFAM" id="SSF53067">
    <property type="entry name" value="Actin-like ATPase domain"/>
    <property type="match status" value="2"/>
</dbReference>
<dbReference type="PANTHER" id="PTHR32432:SF4">
    <property type="entry name" value="CELL DIVISION PROTEIN FTSA"/>
    <property type="match status" value="1"/>
</dbReference>
<dbReference type="InterPro" id="IPR043129">
    <property type="entry name" value="ATPase_NBD"/>
</dbReference>
<feature type="domain" description="SHS2" evidence="7">
    <location>
        <begin position="5"/>
        <end position="195"/>
    </location>
</feature>
<evidence type="ECO:0000259" key="7">
    <source>
        <dbReference type="SMART" id="SM00842"/>
    </source>
</evidence>
<dbReference type="GO" id="GO:0032153">
    <property type="term" value="C:cell division site"/>
    <property type="evidence" value="ECO:0007669"/>
    <property type="project" value="UniProtKB-UniRule"/>
</dbReference>
<keyword evidence="9" id="KW-1185">Reference proteome</keyword>
<comment type="function">
    <text evidence="5 6">Cell division protein that is involved in the assembly of the Z ring. May serve as a membrane anchor for the Z ring.</text>
</comment>
<comment type="similarity">
    <text evidence="5 6">Belongs to the FtsA/MreB family.</text>
</comment>
<evidence type="ECO:0000256" key="3">
    <source>
        <dbReference type="ARBA" id="ARBA00023136"/>
    </source>
</evidence>